<dbReference type="Proteomes" id="UP001155034">
    <property type="component" value="Unassembled WGS sequence"/>
</dbReference>
<dbReference type="AlphaFoldDB" id="A0A9X2U4X1"/>
<evidence type="ECO:0000313" key="2">
    <source>
        <dbReference type="Proteomes" id="UP001155034"/>
    </source>
</evidence>
<reference evidence="1" key="1">
    <citation type="submission" date="2022-08" db="EMBL/GenBank/DDBJ databases">
        <title>Genomic Encyclopedia of Type Strains, Phase V (KMG-V): Genome sequencing to study the core and pangenomes of soil and plant-associated prokaryotes.</title>
        <authorList>
            <person name="Whitman W."/>
        </authorList>
    </citation>
    <scope>NUCLEOTIDE SEQUENCE</scope>
    <source>
        <strain evidence="1">SP2016B</strain>
    </source>
</reference>
<proteinExistence type="predicted"/>
<dbReference type="EMBL" id="JANTYZ010000025">
    <property type="protein sequence ID" value="MCS3866914.1"/>
    <property type="molecule type" value="Genomic_DNA"/>
</dbReference>
<accession>A0A9X2U4X1</accession>
<gene>
    <name evidence="1" type="ORF">GGP82_003497</name>
</gene>
<organism evidence="1 2">
    <name type="scientific">Salinibacter ruber</name>
    <dbReference type="NCBI Taxonomy" id="146919"/>
    <lineage>
        <taxon>Bacteria</taxon>
        <taxon>Pseudomonadati</taxon>
        <taxon>Rhodothermota</taxon>
        <taxon>Rhodothermia</taxon>
        <taxon>Rhodothermales</taxon>
        <taxon>Salinibacteraceae</taxon>
        <taxon>Salinibacter</taxon>
    </lineage>
</organism>
<dbReference type="RefSeq" id="WP_259084290.1">
    <property type="nucleotide sequence ID" value="NZ_JANTYZ010000025.1"/>
</dbReference>
<comment type="caution">
    <text evidence="1">The sequence shown here is derived from an EMBL/GenBank/DDBJ whole genome shotgun (WGS) entry which is preliminary data.</text>
</comment>
<name>A0A9X2U4X1_9BACT</name>
<evidence type="ECO:0000313" key="1">
    <source>
        <dbReference type="EMBL" id="MCS3866914.1"/>
    </source>
</evidence>
<sequence length="247" mass="26858">MSFSLVRTANSDVPSDADSAFVRVWRPEGSFNLVEFVNIPDPGQQTEVSLSVPADNGYRAGVLAAREGFSVRKQILAYGTSSTFDVQSGDSVQASLDVQPAEVTLERPESLAPNQTDTITVTYALNIPDIDHKVGLHQGSAPNFEAGNPDLGFEGGETDSTVFQRFEVTAPNVQSKDTTYVKVSVRPRDDGNWSTLNVEPTWSTYFPSQSGPSFEIPVVPESSGDGTVIITFLVGENRWEKTHRVVE</sequence>
<protein>
    <submittedName>
        <fullName evidence="1">Uncharacterized protein</fullName>
    </submittedName>
</protein>